<proteinExistence type="predicted"/>
<dbReference type="EC" id="2.7.7.49" evidence="19"/>
<dbReference type="Pfam" id="PF14223">
    <property type="entry name" value="Retrotran_gag_2"/>
    <property type="match status" value="1"/>
</dbReference>
<keyword evidence="4" id="KW-0540">Nuclease</keyword>
<evidence type="ECO:0000256" key="9">
    <source>
        <dbReference type="ARBA" id="ARBA00022840"/>
    </source>
</evidence>
<dbReference type="Pfam" id="PF00665">
    <property type="entry name" value="rve"/>
    <property type="match status" value="1"/>
</dbReference>
<dbReference type="GO" id="GO:0008270">
    <property type="term" value="F:zinc ion binding"/>
    <property type="evidence" value="ECO:0007669"/>
    <property type="project" value="UniProtKB-KW"/>
</dbReference>
<comment type="function">
    <text evidence="1">The aspartyl protease (PR) mediates the proteolytic cleavages of the Gag and Gag-Pol polyproteins after assembly of the VLP.</text>
</comment>
<keyword evidence="16" id="KW-0862">Zinc</keyword>
<dbReference type="OMA" id="ANDIWET"/>
<keyword evidence="6" id="KW-0547">Nucleotide-binding</keyword>
<keyword evidence="11" id="KW-0229">DNA integration</keyword>
<dbReference type="PANTHER" id="PTHR42648">
    <property type="entry name" value="TRANSPOSASE, PUTATIVE-RELATED"/>
    <property type="match status" value="1"/>
</dbReference>
<dbReference type="GO" id="GO:0004519">
    <property type="term" value="F:endonuclease activity"/>
    <property type="evidence" value="ECO:0007669"/>
    <property type="project" value="UniProtKB-KW"/>
</dbReference>
<reference evidence="19 20" key="1">
    <citation type="journal article" date="2018" name="Nat. Genet.">
        <title>The Rosa genome provides new insights in the design of modern roses.</title>
        <authorList>
            <person name="Bendahmane M."/>
        </authorList>
    </citation>
    <scope>NUCLEOTIDE SEQUENCE [LARGE SCALE GENOMIC DNA]</scope>
    <source>
        <strain evidence="20">cv. Old Blush</strain>
    </source>
</reference>
<keyword evidence="3" id="KW-0645">Protease</keyword>
<keyword evidence="2" id="KW-1188">Viral release from host cell</keyword>
<dbReference type="InterPro" id="IPR039537">
    <property type="entry name" value="Retrotran_Ty1/copia-like"/>
</dbReference>
<dbReference type="STRING" id="74649.A0A2P6RE45"/>
<dbReference type="SUPFAM" id="SSF53098">
    <property type="entry name" value="Ribonuclease H-like"/>
    <property type="match status" value="1"/>
</dbReference>
<evidence type="ECO:0000256" key="1">
    <source>
        <dbReference type="ARBA" id="ARBA00002180"/>
    </source>
</evidence>
<keyword evidence="5" id="KW-0479">Metal-binding</keyword>
<keyword evidence="19" id="KW-0548">Nucleotidyltransferase</keyword>
<dbReference type="InterPro" id="IPR001584">
    <property type="entry name" value="Integrase_cat-core"/>
</dbReference>
<feature type="domain" description="CCHC-type" evidence="17">
    <location>
        <begin position="248"/>
        <end position="262"/>
    </location>
</feature>
<evidence type="ECO:0000256" key="12">
    <source>
        <dbReference type="ARBA" id="ARBA00022918"/>
    </source>
</evidence>
<evidence type="ECO:0000313" key="19">
    <source>
        <dbReference type="EMBL" id="PRQ44684.1"/>
    </source>
</evidence>
<dbReference type="EMBL" id="PDCK01000041">
    <property type="protein sequence ID" value="PRQ44684.1"/>
    <property type="molecule type" value="Genomic_DNA"/>
</dbReference>
<dbReference type="Proteomes" id="UP000238479">
    <property type="component" value="Chromosome 3"/>
</dbReference>
<sequence>MESSSRSAGLGIELLNQSNYKMWRSCMQSYLVGGELWAVVGGANTAQPEDNAENVEDLKKWTTMNAKAEFVLKKSISPALFDHIMKCTSANDIWETLNRLFNKKDIGRLQMLENELANSSQGDLSISQFFLKIKNLCSEISVLDPDEPISEARMRRHIIRGLRKEYTPFVTSIQGWDRQPSLEEFENLLSSQESLARQMAGISISSNSNNTGEALFAHGRKNFRFEKKEFKRHVNEGAGEPSHKKKFKCHRCGRPGHIKRFCNVKLNSGNYARKNGGFHDSSHGEDEDSWGKCFMVESSTLNAMASINFQNDWIVDSGCGHHLTGDESKFSKLQPHIGNEAMVTADNTVHKVENEGTVVINNGGNDSITLNNVFHVPGMKKNLFSVPNAVDAGYSVLFGPHDVKFLRNVKFIKADVMHTGRRVKDTFVLSTASSYIDKVSCNENASLWHARLGHVNFDKLKVMVRKNLVKGLPSLTTFPSKEVCEGCQFGKSHRLPFGISQSRSKAPLECIHGDLFGPTRTPSFSGLRYMLILVDDFSRFTWVYCIKQKSDAFSKFQEFKEIVEGVLGLKIKRLRTDNGGEFISDEFFSFCRWFGIRRELSCAETPQQNGIAEWKIRHLTETCRSWLHAKNLPKALWAEGMMCAAYVINRLHLSPNNMKTPYELMFGEKPSVKHFKVFGSICYVHVPDSRRGKLDAKAKKCIFIGWWWRYKLARI</sequence>
<evidence type="ECO:0000256" key="10">
    <source>
        <dbReference type="ARBA" id="ARBA00022842"/>
    </source>
</evidence>
<dbReference type="GO" id="GO:0003964">
    <property type="term" value="F:RNA-directed DNA polymerase activity"/>
    <property type="evidence" value="ECO:0007669"/>
    <property type="project" value="UniProtKB-KW"/>
</dbReference>
<keyword evidence="19" id="KW-0808">Transferase</keyword>
<evidence type="ECO:0000256" key="8">
    <source>
        <dbReference type="ARBA" id="ARBA00022801"/>
    </source>
</evidence>
<dbReference type="InterPro" id="IPR012337">
    <property type="entry name" value="RNaseH-like_sf"/>
</dbReference>
<evidence type="ECO:0000256" key="13">
    <source>
        <dbReference type="ARBA" id="ARBA00022932"/>
    </source>
</evidence>
<keyword evidence="9" id="KW-0067">ATP-binding</keyword>
<keyword evidence="14" id="KW-0917">Virion maturation</keyword>
<dbReference type="GO" id="GO:0015074">
    <property type="term" value="P:DNA integration"/>
    <property type="evidence" value="ECO:0007669"/>
    <property type="project" value="UniProtKB-KW"/>
</dbReference>
<evidence type="ECO:0000256" key="4">
    <source>
        <dbReference type="ARBA" id="ARBA00022722"/>
    </source>
</evidence>
<keyword evidence="15" id="KW-0233">DNA recombination</keyword>
<keyword evidence="10" id="KW-0460">Magnesium</keyword>
<dbReference type="GO" id="GO:0005524">
    <property type="term" value="F:ATP binding"/>
    <property type="evidence" value="ECO:0007669"/>
    <property type="project" value="UniProtKB-KW"/>
</dbReference>
<dbReference type="Gene3D" id="3.30.420.10">
    <property type="entry name" value="Ribonuclease H-like superfamily/Ribonuclease H"/>
    <property type="match status" value="1"/>
</dbReference>
<dbReference type="InterPro" id="IPR001878">
    <property type="entry name" value="Znf_CCHC"/>
</dbReference>
<protein>
    <submittedName>
        <fullName evidence="19">Putative RNA-directed DNA polymerase</fullName>
        <ecNumber evidence="19">2.7.7.49</ecNumber>
    </submittedName>
</protein>
<dbReference type="Pfam" id="PF13976">
    <property type="entry name" value="gag_pre-integrs"/>
    <property type="match status" value="1"/>
</dbReference>
<evidence type="ECO:0000256" key="14">
    <source>
        <dbReference type="ARBA" id="ARBA00023113"/>
    </source>
</evidence>
<gene>
    <name evidence="19" type="ORF">RchiOBHm_Chr3g0481931</name>
</gene>
<keyword evidence="20" id="KW-1185">Reference proteome</keyword>
<dbReference type="InterPro" id="IPR025724">
    <property type="entry name" value="GAG-pre-integrase_dom"/>
</dbReference>
<keyword evidence="12 19" id="KW-0695">RNA-directed DNA polymerase</keyword>
<evidence type="ECO:0000256" key="5">
    <source>
        <dbReference type="ARBA" id="ARBA00022723"/>
    </source>
</evidence>
<dbReference type="GO" id="GO:0003676">
    <property type="term" value="F:nucleic acid binding"/>
    <property type="evidence" value="ECO:0007669"/>
    <property type="project" value="InterPro"/>
</dbReference>
<dbReference type="PROSITE" id="PS50158">
    <property type="entry name" value="ZF_CCHC"/>
    <property type="match status" value="1"/>
</dbReference>
<dbReference type="GO" id="GO:0006310">
    <property type="term" value="P:DNA recombination"/>
    <property type="evidence" value="ECO:0007669"/>
    <property type="project" value="UniProtKB-KW"/>
</dbReference>
<dbReference type="Pfam" id="PF25597">
    <property type="entry name" value="SH3_retrovirus"/>
    <property type="match status" value="1"/>
</dbReference>
<evidence type="ECO:0000256" key="11">
    <source>
        <dbReference type="ARBA" id="ARBA00022908"/>
    </source>
</evidence>
<name>A0A2P6RE45_ROSCH</name>
<dbReference type="AlphaFoldDB" id="A0A2P6RE45"/>
<evidence type="ECO:0000256" key="7">
    <source>
        <dbReference type="ARBA" id="ARBA00022759"/>
    </source>
</evidence>
<dbReference type="InterPro" id="IPR057670">
    <property type="entry name" value="SH3_retrovirus"/>
</dbReference>
<evidence type="ECO:0000259" key="18">
    <source>
        <dbReference type="PROSITE" id="PS50994"/>
    </source>
</evidence>
<feature type="domain" description="Integrase catalytic" evidence="18">
    <location>
        <begin position="503"/>
        <end position="669"/>
    </location>
</feature>
<dbReference type="GO" id="GO:0003887">
    <property type="term" value="F:DNA-directed DNA polymerase activity"/>
    <property type="evidence" value="ECO:0007669"/>
    <property type="project" value="UniProtKB-KW"/>
</dbReference>
<dbReference type="PANTHER" id="PTHR42648:SF11">
    <property type="entry name" value="TRANSPOSON TY4-P GAG-POL POLYPROTEIN"/>
    <property type="match status" value="1"/>
</dbReference>
<organism evidence="19 20">
    <name type="scientific">Rosa chinensis</name>
    <name type="common">China rose</name>
    <dbReference type="NCBI Taxonomy" id="74649"/>
    <lineage>
        <taxon>Eukaryota</taxon>
        <taxon>Viridiplantae</taxon>
        <taxon>Streptophyta</taxon>
        <taxon>Embryophyta</taxon>
        <taxon>Tracheophyta</taxon>
        <taxon>Spermatophyta</taxon>
        <taxon>Magnoliopsida</taxon>
        <taxon>eudicotyledons</taxon>
        <taxon>Gunneridae</taxon>
        <taxon>Pentapetalae</taxon>
        <taxon>rosids</taxon>
        <taxon>fabids</taxon>
        <taxon>Rosales</taxon>
        <taxon>Rosaceae</taxon>
        <taxon>Rosoideae</taxon>
        <taxon>Rosoideae incertae sedis</taxon>
        <taxon>Rosa</taxon>
    </lineage>
</organism>
<dbReference type="PROSITE" id="PS50994">
    <property type="entry name" value="INTEGRASE"/>
    <property type="match status" value="1"/>
</dbReference>
<dbReference type="InterPro" id="IPR054722">
    <property type="entry name" value="PolX-like_BBD"/>
</dbReference>
<keyword evidence="8" id="KW-0378">Hydrolase</keyword>
<evidence type="ECO:0000313" key="20">
    <source>
        <dbReference type="Proteomes" id="UP000238479"/>
    </source>
</evidence>
<accession>A0A2P6RE45</accession>
<comment type="caution">
    <text evidence="19">The sequence shown here is derived from an EMBL/GenBank/DDBJ whole genome shotgun (WGS) entry which is preliminary data.</text>
</comment>
<dbReference type="Gramene" id="PRQ44684">
    <property type="protein sequence ID" value="PRQ44684"/>
    <property type="gene ID" value="RchiOBHm_Chr3g0481931"/>
</dbReference>
<evidence type="ECO:0000256" key="3">
    <source>
        <dbReference type="ARBA" id="ARBA00022670"/>
    </source>
</evidence>
<dbReference type="InterPro" id="IPR036397">
    <property type="entry name" value="RNaseH_sf"/>
</dbReference>
<dbReference type="GO" id="GO:0008233">
    <property type="term" value="F:peptidase activity"/>
    <property type="evidence" value="ECO:0007669"/>
    <property type="project" value="UniProtKB-KW"/>
</dbReference>
<keyword evidence="13" id="KW-0239">DNA-directed DNA polymerase</keyword>
<evidence type="ECO:0000256" key="16">
    <source>
        <dbReference type="PROSITE-ProRule" id="PRU00047"/>
    </source>
</evidence>
<evidence type="ECO:0000256" key="15">
    <source>
        <dbReference type="ARBA" id="ARBA00023172"/>
    </source>
</evidence>
<evidence type="ECO:0000256" key="2">
    <source>
        <dbReference type="ARBA" id="ARBA00022612"/>
    </source>
</evidence>
<keyword evidence="7" id="KW-0255">Endonuclease</keyword>
<evidence type="ECO:0000259" key="17">
    <source>
        <dbReference type="PROSITE" id="PS50158"/>
    </source>
</evidence>
<dbReference type="Pfam" id="PF22936">
    <property type="entry name" value="Pol_BBD"/>
    <property type="match status" value="1"/>
</dbReference>
<keyword evidence="16" id="KW-0863">Zinc-finger</keyword>
<evidence type="ECO:0000256" key="6">
    <source>
        <dbReference type="ARBA" id="ARBA00022741"/>
    </source>
</evidence>
<dbReference type="GO" id="GO:0006508">
    <property type="term" value="P:proteolysis"/>
    <property type="evidence" value="ECO:0007669"/>
    <property type="project" value="UniProtKB-KW"/>
</dbReference>